<feature type="region of interest" description="Disordered" evidence="4">
    <location>
        <begin position="86"/>
        <end position="115"/>
    </location>
</feature>
<keyword evidence="3" id="KW-0479">Metal-binding</keyword>
<dbReference type="Gene3D" id="2.60.120.330">
    <property type="entry name" value="B-lactam Antibiotic, Isopenicillin N Synthase, Chain"/>
    <property type="match status" value="1"/>
</dbReference>
<sequence>MTDHFPVLDLRDAAGSEETRAEFLNRLRKAIHEVGFFQLVGHGIEDSDDMLELARQFFALPEADRLALNILDSPLFRGYSELGREHTKGIPDQRQQLDIGPEQPERTSAPGDPAYRCLIGPNEWPKAMPELRPAIESWITRLTDLSHKLLRLMLESLAAPAGFLDDVVDPDPQIHLKLLHYPGPTQTSEDTGSGQGTGIHNDLGLLTLLVQDGNGGLQVAVEDDQFVDVPVIPGAFVVNLGELLEVATRGYVRATLHRVVRPAPGVNRYSIPFFYNPRLDATMQPLPSPYVEGAGGVIDVADNPLFALYGDNVMKGLIRSFPDIVARHHPTLAATAGSANS</sequence>
<dbReference type="GO" id="GO:0016491">
    <property type="term" value="F:oxidoreductase activity"/>
    <property type="evidence" value="ECO:0007669"/>
    <property type="project" value="UniProtKB-KW"/>
</dbReference>
<comment type="similarity">
    <text evidence="3">Belongs to the iron/ascorbate-dependent oxidoreductase family.</text>
</comment>
<reference evidence="6" key="1">
    <citation type="submission" date="2014-05" db="EMBL/GenBank/DDBJ databases">
        <authorList>
            <person name="Horn Fabian"/>
        </authorList>
    </citation>
    <scope>NUCLEOTIDE SEQUENCE</scope>
</reference>
<keyword evidence="8" id="KW-1185">Reference proteome</keyword>
<evidence type="ECO:0000256" key="2">
    <source>
        <dbReference type="ARBA" id="ARBA00023194"/>
    </source>
</evidence>
<protein>
    <submittedName>
        <fullName evidence="7">Isopenicillin N synthase-like dioxygenase</fullName>
    </submittedName>
</protein>
<dbReference type="InterPro" id="IPR044861">
    <property type="entry name" value="IPNS-like_FE2OG_OXY"/>
</dbReference>
<dbReference type="GO" id="GO:0046872">
    <property type="term" value="F:metal ion binding"/>
    <property type="evidence" value="ECO:0007669"/>
    <property type="project" value="UniProtKB-KW"/>
</dbReference>
<evidence type="ECO:0000313" key="7">
    <source>
        <dbReference type="EMBL" id="MBP2066073.1"/>
    </source>
</evidence>
<organism evidence="6">
    <name type="scientific">Streptomyces iranensis</name>
    <dbReference type="NCBI Taxonomy" id="576784"/>
    <lineage>
        <taxon>Bacteria</taxon>
        <taxon>Bacillati</taxon>
        <taxon>Actinomycetota</taxon>
        <taxon>Actinomycetes</taxon>
        <taxon>Kitasatosporales</taxon>
        <taxon>Streptomycetaceae</taxon>
        <taxon>Streptomyces</taxon>
        <taxon>Streptomyces violaceusniger group</taxon>
    </lineage>
</organism>
<accession>A0A060ZZJ4</accession>
<evidence type="ECO:0000256" key="4">
    <source>
        <dbReference type="SAM" id="MobiDB-lite"/>
    </source>
</evidence>
<dbReference type="HOGENOM" id="CLU_010119_6_3_11"/>
<evidence type="ECO:0000256" key="3">
    <source>
        <dbReference type="RuleBase" id="RU003682"/>
    </source>
</evidence>
<dbReference type="PRINTS" id="PR00682">
    <property type="entry name" value="IPNSYNTHASE"/>
</dbReference>
<dbReference type="RefSeq" id="WP_044578176.1">
    <property type="nucleotide sequence ID" value="NZ_BAABDR010000086.1"/>
</dbReference>
<comment type="pathway">
    <text evidence="1">Antibiotic biosynthesis.</text>
</comment>
<dbReference type="PROSITE" id="PS51471">
    <property type="entry name" value="FE2OG_OXY"/>
    <property type="match status" value="1"/>
</dbReference>
<dbReference type="InterPro" id="IPR027443">
    <property type="entry name" value="IPNS-like_sf"/>
</dbReference>
<dbReference type="PANTHER" id="PTHR47990">
    <property type="entry name" value="2-OXOGLUTARATE (2OG) AND FE(II)-DEPENDENT OXYGENASE SUPERFAMILY PROTEIN-RELATED"/>
    <property type="match status" value="1"/>
</dbReference>
<dbReference type="EMBL" id="JAGGLR010000023">
    <property type="protein sequence ID" value="MBP2066073.1"/>
    <property type="molecule type" value="Genomic_DNA"/>
</dbReference>
<dbReference type="InterPro" id="IPR005123">
    <property type="entry name" value="Oxoglu/Fe-dep_dioxygenase_dom"/>
</dbReference>
<evidence type="ECO:0000259" key="5">
    <source>
        <dbReference type="PROSITE" id="PS51471"/>
    </source>
</evidence>
<dbReference type="AlphaFoldDB" id="A0A060ZZJ4"/>
<reference evidence="7 8" key="2">
    <citation type="submission" date="2021-03" db="EMBL/GenBank/DDBJ databases">
        <title>Genomic Encyclopedia of Type Strains, Phase IV (KMG-IV): sequencing the most valuable type-strain genomes for metagenomic binning, comparative biology and taxonomic classification.</title>
        <authorList>
            <person name="Goeker M."/>
        </authorList>
    </citation>
    <scope>NUCLEOTIDE SEQUENCE [LARGE SCALE GENOMIC DNA]</scope>
    <source>
        <strain evidence="7 8">DSM 41954</strain>
    </source>
</reference>
<evidence type="ECO:0000313" key="6">
    <source>
        <dbReference type="EMBL" id="CDR13457.1"/>
    </source>
</evidence>
<keyword evidence="3" id="KW-0560">Oxidoreductase</keyword>
<dbReference type="Pfam" id="PF14226">
    <property type="entry name" value="DIOX_N"/>
    <property type="match status" value="1"/>
</dbReference>
<keyword evidence="2" id="KW-0045">Antibiotic biosynthesis</keyword>
<dbReference type="SUPFAM" id="SSF51197">
    <property type="entry name" value="Clavaminate synthase-like"/>
    <property type="match status" value="1"/>
</dbReference>
<dbReference type="InterPro" id="IPR026992">
    <property type="entry name" value="DIOX_N"/>
</dbReference>
<evidence type="ECO:0000256" key="1">
    <source>
        <dbReference type="ARBA" id="ARBA00004792"/>
    </source>
</evidence>
<dbReference type="GO" id="GO:0017000">
    <property type="term" value="P:antibiotic biosynthetic process"/>
    <property type="evidence" value="ECO:0007669"/>
    <property type="project" value="UniProtKB-KW"/>
</dbReference>
<feature type="domain" description="Fe2OG dioxygenase" evidence="5">
    <location>
        <begin position="171"/>
        <end position="277"/>
    </location>
</feature>
<dbReference type="Pfam" id="PF03171">
    <property type="entry name" value="2OG-FeII_Oxy"/>
    <property type="match status" value="1"/>
</dbReference>
<dbReference type="Proteomes" id="UP000756710">
    <property type="component" value="Unassembled WGS sequence"/>
</dbReference>
<evidence type="ECO:0000313" key="8">
    <source>
        <dbReference type="Proteomes" id="UP000756710"/>
    </source>
</evidence>
<proteinExistence type="inferred from homology"/>
<dbReference type="InterPro" id="IPR050231">
    <property type="entry name" value="Iron_ascorbate_oxido_reductase"/>
</dbReference>
<keyword evidence="3" id="KW-0408">Iron</keyword>
<gene>
    <name evidence="7" type="ORF">J2Z30_007121</name>
    <name evidence="6" type="ORF">SIRAN8002</name>
</gene>
<dbReference type="EMBL" id="LK022848">
    <property type="protein sequence ID" value="CDR13457.1"/>
    <property type="molecule type" value="Genomic_DNA"/>
</dbReference>
<name>A0A060ZZJ4_9ACTN</name>